<keyword evidence="3" id="KW-1185">Reference proteome</keyword>
<evidence type="ECO:0000256" key="1">
    <source>
        <dbReference type="SAM" id="MobiDB-lite"/>
    </source>
</evidence>
<feature type="compositionally biased region" description="Basic and acidic residues" evidence="1">
    <location>
        <begin position="128"/>
        <end position="141"/>
    </location>
</feature>
<protein>
    <submittedName>
        <fullName evidence="2">DEKNAAC102113</fullName>
    </submittedName>
</protein>
<feature type="region of interest" description="Disordered" evidence="1">
    <location>
        <begin position="76"/>
        <end position="106"/>
    </location>
</feature>
<name>A0A448YJP2_BRENA</name>
<gene>
    <name evidence="2" type="ORF">BRENAR_LOCUS1884</name>
</gene>
<dbReference type="InParanoid" id="A0A448YJP2"/>
<feature type="region of interest" description="Disordered" evidence="1">
    <location>
        <begin position="1"/>
        <end position="52"/>
    </location>
</feature>
<sequence>MDEISGPNDSSWDSSGDDNLEQFIDAVSQFSERKESQREIEADNDDIDTKTDVLDRTKATKEVEKVKFPHLFVSDDEYDTSGIAEDQEKPQTQSSPGKVAGKVASPRKMQVIAVRTGPRLFRLPGSGLKEDPERIGDHLSDLNDTTGYEEADTSDDISGLIQQFASPKPYNPKGGNTFGSEMSQYRVRKAGNRRRTGPVHLERNSLPYYVTKFLSP</sequence>
<evidence type="ECO:0000313" key="2">
    <source>
        <dbReference type="EMBL" id="VEU21149.1"/>
    </source>
</evidence>
<reference evidence="2 3" key="1">
    <citation type="submission" date="2018-12" db="EMBL/GenBank/DDBJ databases">
        <authorList>
            <person name="Tiukova I."/>
            <person name="Dainat J."/>
        </authorList>
    </citation>
    <scope>NUCLEOTIDE SEQUENCE [LARGE SCALE GENOMIC DNA]</scope>
</reference>
<dbReference type="EMBL" id="CAACVR010000010">
    <property type="protein sequence ID" value="VEU21149.1"/>
    <property type="molecule type" value="Genomic_DNA"/>
</dbReference>
<dbReference type="AlphaFoldDB" id="A0A448YJP2"/>
<dbReference type="Proteomes" id="UP000290900">
    <property type="component" value="Unassembled WGS sequence"/>
</dbReference>
<organism evidence="2 3">
    <name type="scientific">Brettanomyces naardenensis</name>
    <name type="common">Yeast</name>
    <dbReference type="NCBI Taxonomy" id="13370"/>
    <lineage>
        <taxon>Eukaryota</taxon>
        <taxon>Fungi</taxon>
        <taxon>Dikarya</taxon>
        <taxon>Ascomycota</taxon>
        <taxon>Saccharomycotina</taxon>
        <taxon>Pichiomycetes</taxon>
        <taxon>Pichiales</taxon>
        <taxon>Pichiaceae</taxon>
        <taxon>Brettanomyces</taxon>
    </lineage>
</organism>
<evidence type="ECO:0000313" key="3">
    <source>
        <dbReference type="Proteomes" id="UP000290900"/>
    </source>
</evidence>
<accession>A0A448YJP2</accession>
<proteinExistence type="predicted"/>
<feature type="compositionally biased region" description="Basic and acidic residues" evidence="1">
    <location>
        <begin position="31"/>
        <end position="52"/>
    </location>
</feature>
<feature type="region of interest" description="Disordered" evidence="1">
    <location>
        <begin position="121"/>
        <end position="155"/>
    </location>
</feature>